<evidence type="ECO:0000256" key="9">
    <source>
        <dbReference type="ARBA" id="ARBA00023224"/>
    </source>
</evidence>
<dbReference type="PANTHER" id="PTHR24247:SF254">
    <property type="entry name" value="HISTAMINE H3 RECEPTOR"/>
    <property type="match status" value="1"/>
</dbReference>
<keyword evidence="4 10" id="KW-0812">Transmembrane</keyword>
<dbReference type="InterPro" id="IPR003980">
    <property type="entry name" value="Histamine_H3_rcpt"/>
</dbReference>
<feature type="transmembrane region" description="Helical" evidence="12">
    <location>
        <begin position="154"/>
        <end position="176"/>
    </location>
</feature>
<protein>
    <submittedName>
        <fullName evidence="14">Histamine H3 receptor-like</fullName>
    </submittedName>
</protein>
<keyword evidence="5 12" id="KW-1133">Transmembrane helix</keyword>
<comment type="subcellular location">
    <subcellularLocation>
        <location evidence="1">Cell membrane</location>
        <topology evidence="1">Multi-pass membrane protein</topology>
    </subcellularLocation>
</comment>
<reference evidence="14" key="2">
    <citation type="submission" date="2025-08" db="UniProtKB">
        <authorList>
            <consortium name="Ensembl"/>
        </authorList>
    </citation>
    <scope>IDENTIFICATION</scope>
</reference>
<dbReference type="GO" id="GO:0007187">
    <property type="term" value="P:G protein-coupled receptor signaling pathway, coupled to cyclic nucleotide second messenger"/>
    <property type="evidence" value="ECO:0007669"/>
    <property type="project" value="TreeGrafter"/>
</dbReference>
<dbReference type="PRINTS" id="PR00237">
    <property type="entry name" value="GPCRRHODOPSN"/>
</dbReference>
<feature type="region of interest" description="Disordered" evidence="11">
    <location>
        <begin position="1"/>
        <end position="25"/>
    </location>
</feature>
<feature type="transmembrane region" description="Helical" evidence="12">
    <location>
        <begin position="306"/>
        <end position="327"/>
    </location>
</feature>
<evidence type="ECO:0000256" key="12">
    <source>
        <dbReference type="SAM" id="Phobius"/>
    </source>
</evidence>
<gene>
    <name evidence="14" type="primary">LOC115057625</name>
</gene>
<name>A0A665V277_ECHNA</name>
<dbReference type="GO" id="GO:0016907">
    <property type="term" value="F:G protein-coupled acetylcholine receptor activity"/>
    <property type="evidence" value="ECO:0007669"/>
    <property type="project" value="TreeGrafter"/>
</dbReference>
<feature type="transmembrane region" description="Helical" evidence="12">
    <location>
        <begin position="196"/>
        <end position="225"/>
    </location>
</feature>
<dbReference type="FunCoup" id="A0A665V277">
    <property type="interactions" value="1"/>
</dbReference>
<evidence type="ECO:0000256" key="10">
    <source>
        <dbReference type="RuleBase" id="RU000688"/>
    </source>
</evidence>
<dbReference type="SUPFAM" id="SSF81321">
    <property type="entry name" value="Family A G protein-coupled receptor-like"/>
    <property type="match status" value="1"/>
</dbReference>
<feature type="transmembrane region" description="Helical" evidence="12">
    <location>
        <begin position="114"/>
        <end position="133"/>
    </location>
</feature>
<feature type="transmembrane region" description="Helical" evidence="12">
    <location>
        <begin position="73"/>
        <end position="94"/>
    </location>
</feature>
<evidence type="ECO:0000313" key="14">
    <source>
        <dbReference type="Ensembl" id="ENSENLP00000025735.1"/>
    </source>
</evidence>
<feature type="transmembrane region" description="Helical" evidence="12">
    <location>
        <begin position="339"/>
        <end position="362"/>
    </location>
</feature>
<dbReference type="Pfam" id="PF00001">
    <property type="entry name" value="7tm_1"/>
    <property type="match status" value="1"/>
</dbReference>
<reference evidence="14" key="1">
    <citation type="submission" date="2021-04" db="EMBL/GenBank/DDBJ databases">
        <authorList>
            <consortium name="Wellcome Sanger Institute Data Sharing"/>
        </authorList>
    </citation>
    <scope>NUCLEOTIDE SEQUENCE [LARGE SCALE GENOMIC DNA]</scope>
</reference>
<evidence type="ECO:0000256" key="11">
    <source>
        <dbReference type="SAM" id="MobiDB-lite"/>
    </source>
</evidence>
<dbReference type="PANTHER" id="PTHR24247">
    <property type="entry name" value="5-HYDROXYTRYPTAMINE RECEPTOR"/>
    <property type="match status" value="1"/>
</dbReference>
<evidence type="ECO:0000256" key="8">
    <source>
        <dbReference type="ARBA" id="ARBA00023170"/>
    </source>
</evidence>
<feature type="compositionally biased region" description="Polar residues" evidence="11">
    <location>
        <begin position="14"/>
        <end position="25"/>
    </location>
</feature>
<evidence type="ECO:0000256" key="4">
    <source>
        <dbReference type="ARBA" id="ARBA00022692"/>
    </source>
</evidence>
<keyword evidence="15" id="KW-1185">Reference proteome</keyword>
<evidence type="ECO:0000256" key="3">
    <source>
        <dbReference type="ARBA" id="ARBA00022553"/>
    </source>
</evidence>
<dbReference type="OMA" id="SGPMFVL"/>
<feature type="domain" description="G-protein coupled receptors family 1 profile" evidence="13">
    <location>
        <begin position="53"/>
        <end position="359"/>
    </location>
</feature>
<reference evidence="14" key="3">
    <citation type="submission" date="2025-09" db="UniProtKB">
        <authorList>
            <consortium name="Ensembl"/>
        </authorList>
    </citation>
    <scope>IDENTIFICATION</scope>
</reference>
<dbReference type="SMART" id="SM01381">
    <property type="entry name" value="7TM_GPCR_Srsx"/>
    <property type="match status" value="1"/>
</dbReference>
<dbReference type="GO" id="GO:0004969">
    <property type="term" value="F:histamine receptor activity"/>
    <property type="evidence" value="ECO:0007669"/>
    <property type="project" value="InterPro"/>
</dbReference>
<evidence type="ECO:0000256" key="6">
    <source>
        <dbReference type="ARBA" id="ARBA00023040"/>
    </source>
</evidence>
<dbReference type="InterPro" id="IPR000276">
    <property type="entry name" value="GPCR_Rhodpsn"/>
</dbReference>
<dbReference type="GO" id="GO:0004993">
    <property type="term" value="F:G protein-coupled serotonin receptor activity"/>
    <property type="evidence" value="ECO:0007669"/>
    <property type="project" value="TreeGrafter"/>
</dbReference>
<proteinExistence type="inferred from homology"/>
<dbReference type="GO" id="GO:0005886">
    <property type="term" value="C:plasma membrane"/>
    <property type="evidence" value="ECO:0007669"/>
    <property type="project" value="UniProtKB-SubCell"/>
</dbReference>
<evidence type="ECO:0000259" key="13">
    <source>
        <dbReference type="PROSITE" id="PS50262"/>
    </source>
</evidence>
<dbReference type="AlphaFoldDB" id="A0A665V277"/>
<accession>A0A665V277</accession>
<dbReference type="PROSITE" id="PS00237">
    <property type="entry name" value="G_PROTEIN_RECEP_F1_1"/>
    <property type="match status" value="1"/>
</dbReference>
<dbReference type="InterPro" id="IPR017452">
    <property type="entry name" value="GPCR_Rhodpsn_7TM"/>
</dbReference>
<dbReference type="GO" id="GO:0045202">
    <property type="term" value="C:synapse"/>
    <property type="evidence" value="ECO:0007669"/>
    <property type="project" value="TreeGrafter"/>
</dbReference>
<evidence type="ECO:0000256" key="2">
    <source>
        <dbReference type="ARBA" id="ARBA00022475"/>
    </source>
</evidence>
<keyword evidence="2" id="KW-1003">Cell membrane</keyword>
<evidence type="ECO:0000256" key="1">
    <source>
        <dbReference type="ARBA" id="ARBA00004651"/>
    </source>
</evidence>
<dbReference type="Gene3D" id="1.20.1070.10">
    <property type="entry name" value="Rhodopsin 7-helix transmembrane proteins"/>
    <property type="match status" value="1"/>
</dbReference>
<keyword evidence="8 10" id="KW-0675">Receptor</keyword>
<feature type="region of interest" description="Disordered" evidence="11">
    <location>
        <begin position="272"/>
        <end position="297"/>
    </location>
</feature>
<comment type="similarity">
    <text evidence="10">Belongs to the G-protein coupled receptor 1 family.</text>
</comment>
<feature type="transmembrane region" description="Helical" evidence="12">
    <location>
        <begin position="34"/>
        <end position="61"/>
    </location>
</feature>
<dbReference type="GO" id="GO:0030425">
    <property type="term" value="C:dendrite"/>
    <property type="evidence" value="ECO:0007669"/>
    <property type="project" value="TreeGrafter"/>
</dbReference>
<evidence type="ECO:0000256" key="5">
    <source>
        <dbReference type="ARBA" id="ARBA00022989"/>
    </source>
</evidence>
<keyword evidence="9 10" id="KW-0807">Transducer</keyword>
<sequence>MYSRMTMSEERTESNSSGDCSDASVQRSPVFSGLAFVMLMLMMVSLVVVIVFGNALVIVAFKVDKSLRRQCNYYFLNLAVSDFLVGAFCIPVYIPYVLTGRWTLGRGLCKLWLVMDYLLCSASVFSIVLISYDRFLSVTRAVSYHARQRMTHQAIIKMIAVWVLAFVLYGPAILFWELVVGRSRVPKGECFAEFYYSWYFLLSASVLEFFSPFISVAFFNLSICLSIRKRRFHSRDVHIHLQMSEPTSAQGDGIPLSHNWGFGMKHAIKGSIHSQTSSPTSGKLDPSTSRAPNPSRLSRDKKIAKSLAIIVCVFAICWAPYTLLMIIRAACRGRCIEHHWYEVTFWLLWLNSAVNPFLYPLCHSSFRRAFSKILCPNWHTAPPSSENTHNHQRVNSM</sequence>
<dbReference type="InParanoid" id="A0A665V277"/>
<organism evidence="14 15">
    <name type="scientific">Echeneis naucrates</name>
    <name type="common">Live sharksucker</name>
    <dbReference type="NCBI Taxonomy" id="173247"/>
    <lineage>
        <taxon>Eukaryota</taxon>
        <taxon>Metazoa</taxon>
        <taxon>Chordata</taxon>
        <taxon>Craniata</taxon>
        <taxon>Vertebrata</taxon>
        <taxon>Euteleostomi</taxon>
        <taxon>Actinopterygii</taxon>
        <taxon>Neopterygii</taxon>
        <taxon>Teleostei</taxon>
        <taxon>Neoteleostei</taxon>
        <taxon>Acanthomorphata</taxon>
        <taxon>Carangaria</taxon>
        <taxon>Carangiformes</taxon>
        <taxon>Echeneidae</taxon>
        <taxon>Echeneis</taxon>
    </lineage>
</organism>
<feature type="compositionally biased region" description="Polar residues" evidence="11">
    <location>
        <begin position="272"/>
        <end position="296"/>
    </location>
</feature>
<keyword evidence="7 12" id="KW-0472">Membrane</keyword>
<dbReference type="Proteomes" id="UP000472264">
    <property type="component" value="Chromosome 17"/>
</dbReference>
<evidence type="ECO:0000313" key="15">
    <source>
        <dbReference type="Proteomes" id="UP000472264"/>
    </source>
</evidence>
<keyword evidence="6 10" id="KW-0297">G-protein coupled receptor</keyword>
<dbReference type="Ensembl" id="ENSENLT00000026547.1">
    <property type="protein sequence ID" value="ENSENLP00000025735.1"/>
    <property type="gene ID" value="ENSENLG00000011579.1"/>
</dbReference>
<dbReference type="PROSITE" id="PS50262">
    <property type="entry name" value="G_PROTEIN_RECEP_F1_2"/>
    <property type="match status" value="1"/>
</dbReference>
<keyword evidence="3" id="KW-0597">Phosphoprotein</keyword>
<dbReference type="PRINTS" id="PR01471">
    <property type="entry name" value="HISTAMINEH3R"/>
</dbReference>
<evidence type="ECO:0000256" key="7">
    <source>
        <dbReference type="ARBA" id="ARBA00023136"/>
    </source>
</evidence>
<dbReference type="GO" id="GO:0007197">
    <property type="term" value="P:adenylate cyclase-inhibiting G protein-coupled acetylcholine receptor signaling pathway"/>
    <property type="evidence" value="ECO:0007669"/>
    <property type="project" value="TreeGrafter"/>
</dbReference>